<evidence type="ECO:0000256" key="8">
    <source>
        <dbReference type="ARBA" id="ARBA00023136"/>
    </source>
</evidence>
<evidence type="ECO:0000256" key="3">
    <source>
        <dbReference type="ARBA" id="ARBA00022676"/>
    </source>
</evidence>
<feature type="non-terminal residue" evidence="11">
    <location>
        <position position="1"/>
    </location>
</feature>
<protein>
    <recommendedName>
        <fullName evidence="14">Core-2/I-Branching enzyme</fullName>
    </recommendedName>
</protein>
<evidence type="ECO:0000256" key="2">
    <source>
        <dbReference type="ARBA" id="ARBA00004922"/>
    </source>
</evidence>
<feature type="non-terminal residue" evidence="11">
    <location>
        <position position="321"/>
    </location>
</feature>
<sequence length="321" mass="37165">ETFIKAAENCSSFKDGRYRSWDHVSTEEAAFPLSFGIRLHRNVAQVERLLRAVYMPHNIYCIYVDLKANSGVHRAMQAISNCFDNVFIASQLHDYVYGSFSPVQADLQCMQDLIKSSTTWKYFLNVAGSEFPLRTNLEMVRILSLLNGTNDIEQYPFPAALHHRWQRIHRIVGNAPVATLEAKQPFFPPVPLKKGCSYNLFSRQFVQWILTNETVQRFVKWTESTSSPDEMIWATLNSLPGAPGGYQTAVTQIAKTFLAREVIWTWSAAHCFGQHFVHSICILSLYDLDWLSRRWEMFANKFDLDYDHVVLDCLEERHRNR</sequence>
<dbReference type="EnsemblMetazoa" id="CapteT35303">
    <property type="protein sequence ID" value="CapteP35303"/>
    <property type="gene ID" value="CapteG35303"/>
</dbReference>
<dbReference type="OrthoDB" id="2019572at2759"/>
<evidence type="ECO:0000256" key="9">
    <source>
        <dbReference type="ARBA" id="ARBA00023180"/>
    </source>
</evidence>
<evidence type="ECO:0000256" key="6">
    <source>
        <dbReference type="ARBA" id="ARBA00022968"/>
    </source>
</evidence>
<keyword evidence="4" id="KW-0808">Transferase</keyword>
<keyword evidence="6" id="KW-0735">Signal-anchor</keyword>
<evidence type="ECO:0000256" key="1">
    <source>
        <dbReference type="ARBA" id="ARBA00004606"/>
    </source>
</evidence>
<dbReference type="STRING" id="283909.R7UEU6"/>
<organism evidence="11">
    <name type="scientific">Capitella teleta</name>
    <name type="common">Polychaete worm</name>
    <dbReference type="NCBI Taxonomy" id="283909"/>
    <lineage>
        <taxon>Eukaryota</taxon>
        <taxon>Metazoa</taxon>
        <taxon>Spiralia</taxon>
        <taxon>Lophotrochozoa</taxon>
        <taxon>Annelida</taxon>
        <taxon>Polychaeta</taxon>
        <taxon>Sedentaria</taxon>
        <taxon>Scolecida</taxon>
        <taxon>Capitellidae</taxon>
        <taxon>Capitella</taxon>
    </lineage>
</organism>
<dbReference type="OMA" id="ISENCQL"/>
<evidence type="ECO:0000313" key="11">
    <source>
        <dbReference type="EMBL" id="ELU01807.1"/>
    </source>
</evidence>
<dbReference type="PANTHER" id="PTHR19297">
    <property type="entry name" value="GLYCOSYLTRANSFERASE 14 FAMILY MEMBER"/>
    <property type="match status" value="1"/>
</dbReference>
<dbReference type="GO" id="GO:0008375">
    <property type="term" value="F:acetylglucosaminyltransferase activity"/>
    <property type="evidence" value="ECO:0007669"/>
    <property type="project" value="TreeGrafter"/>
</dbReference>
<keyword evidence="7" id="KW-1133">Transmembrane helix</keyword>
<reference evidence="13" key="1">
    <citation type="submission" date="2012-12" db="EMBL/GenBank/DDBJ databases">
        <authorList>
            <person name="Hellsten U."/>
            <person name="Grimwood J."/>
            <person name="Chapman J.A."/>
            <person name="Shapiro H."/>
            <person name="Aerts A."/>
            <person name="Otillar R.P."/>
            <person name="Terry A.Y."/>
            <person name="Boore J.L."/>
            <person name="Simakov O."/>
            <person name="Marletaz F."/>
            <person name="Cho S.-J."/>
            <person name="Edsinger-Gonzales E."/>
            <person name="Havlak P."/>
            <person name="Kuo D.-H."/>
            <person name="Larsson T."/>
            <person name="Lv J."/>
            <person name="Arendt D."/>
            <person name="Savage R."/>
            <person name="Osoegawa K."/>
            <person name="de Jong P."/>
            <person name="Lindberg D.R."/>
            <person name="Seaver E.C."/>
            <person name="Weisblat D.A."/>
            <person name="Putnam N.H."/>
            <person name="Grigoriev I.V."/>
            <person name="Rokhsar D.S."/>
        </authorList>
    </citation>
    <scope>NUCLEOTIDE SEQUENCE</scope>
    <source>
        <strain evidence="13">I ESC-2004</strain>
    </source>
</reference>
<name>R7UEU6_CAPTE</name>
<evidence type="ECO:0000256" key="5">
    <source>
        <dbReference type="ARBA" id="ARBA00022692"/>
    </source>
</evidence>
<evidence type="ECO:0000313" key="12">
    <source>
        <dbReference type="EnsemblMetazoa" id="CapteP35303"/>
    </source>
</evidence>
<evidence type="ECO:0000313" key="13">
    <source>
        <dbReference type="Proteomes" id="UP000014760"/>
    </source>
</evidence>
<evidence type="ECO:0008006" key="14">
    <source>
        <dbReference type="Google" id="ProtNLM"/>
    </source>
</evidence>
<evidence type="ECO:0000256" key="10">
    <source>
        <dbReference type="ARBA" id="ARBA00038150"/>
    </source>
</evidence>
<dbReference type="GO" id="GO:0016020">
    <property type="term" value="C:membrane"/>
    <property type="evidence" value="ECO:0007669"/>
    <property type="project" value="UniProtKB-SubCell"/>
</dbReference>
<comment type="subcellular location">
    <subcellularLocation>
        <location evidence="1">Membrane</location>
        <topology evidence="1">Single-pass type II membrane protein</topology>
    </subcellularLocation>
</comment>
<keyword evidence="13" id="KW-1185">Reference proteome</keyword>
<evidence type="ECO:0000256" key="4">
    <source>
        <dbReference type="ARBA" id="ARBA00022679"/>
    </source>
</evidence>
<dbReference type="Pfam" id="PF02485">
    <property type="entry name" value="Branch"/>
    <property type="match status" value="1"/>
</dbReference>
<dbReference type="PANTHER" id="PTHR19297:SF191">
    <property type="entry name" value="PROTEIN XYLOSYLTRANSFERASE"/>
    <property type="match status" value="1"/>
</dbReference>
<keyword evidence="9" id="KW-0325">Glycoprotein</keyword>
<keyword evidence="3" id="KW-0328">Glycosyltransferase</keyword>
<gene>
    <name evidence="11" type="ORF">CAPTEDRAFT_35303</name>
</gene>
<dbReference type="EMBL" id="AMQN01009118">
    <property type="status" value="NOT_ANNOTATED_CDS"/>
    <property type="molecule type" value="Genomic_DNA"/>
</dbReference>
<dbReference type="HOGENOM" id="CLU_032341_1_2_1"/>
<reference evidence="11 13" key="2">
    <citation type="journal article" date="2013" name="Nature">
        <title>Insights into bilaterian evolution from three spiralian genomes.</title>
        <authorList>
            <person name="Simakov O."/>
            <person name="Marletaz F."/>
            <person name="Cho S.J."/>
            <person name="Edsinger-Gonzales E."/>
            <person name="Havlak P."/>
            <person name="Hellsten U."/>
            <person name="Kuo D.H."/>
            <person name="Larsson T."/>
            <person name="Lv J."/>
            <person name="Arendt D."/>
            <person name="Savage R."/>
            <person name="Osoegawa K."/>
            <person name="de Jong P."/>
            <person name="Grimwood J."/>
            <person name="Chapman J.A."/>
            <person name="Shapiro H."/>
            <person name="Aerts A."/>
            <person name="Otillar R.P."/>
            <person name="Terry A.Y."/>
            <person name="Boore J.L."/>
            <person name="Grigoriev I.V."/>
            <person name="Lindberg D.R."/>
            <person name="Seaver E.C."/>
            <person name="Weisblat D.A."/>
            <person name="Putnam N.H."/>
            <person name="Rokhsar D.S."/>
        </authorList>
    </citation>
    <scope>NUCLEOTIDE SEQUENCE</scope>
    <source>
        <strain evidence="11 13">I ESC-2004</strain>
    </source>
</reference>
<dbReference type="Proteomes" id="UP000014760">
    <property type="component" value="Unassembled WGS sequence"/>
</dbReference>
<dbReference type="AlphaFoldDB" id="R7UEU6"/>
<dbReference type="EMBL" id="KB304646">
    <property type="protein sequence ID" value="ELU01807.1"/>
    <property type="molecule type" value="Genomic_DNA"/>
</dbReference>
<accession>R7UEU6</accession>
<keyword evidence="5" id="KW-0812">Transmembrane</keyword>
<keyword evidence="8" id="KW-0472">Membrane</keyword>
<comment type="similarity">
    <text evidence="10">Belongs to the glycosyltransferase 14 family.</text>
</comment>
<comment type="pathway">
    <text evidence="2">Protein modification; protein glycosylation.</text>
</comment>
<evidence type="ECO:0000256" key="7">
    <source>
        <dbReference type="ARBA" id="ARBA00022989"/>
    </source>
</evidence>
<proteinExistence type="inferred from homology"/>
<dbReference type="InterPro" id="IPR003406">
    <property type="entry name" value="Glyco_trans_14"/>
</dbReference>
<reference evidence="12" key="3">
    <citation type="submission" date="2015-06" db="UniProtKB">
        <authorList>
            <consortium name="EnsemblMetazoa"/>
        </authorList>
    </citation>
    <scope>IDENTIFICATION</scope>
</reference>